<dbReference type="Gene3D" id="3.30.70.2520">
    <property type="match status" value="1"/>
</dbReference>
<name>A0A9W9YVL3_9CNID</name>
<feature type="domain" description="D-arabinono-1,4-lactone oxidase C-terminal" evidence="2">
    <location>
        <begin position="7"/>
        <end position="180"/>
    </location>
</feature>
<dbReference type="OrthoDB" id="610608at2759"/>
<dbReference type="Pfam" id="PF04030">
    <property type="entry name" value="ALO"/>
    <property type="match status" value="1"/>
</dbReference>
<sequence length="192" mass="21939">MQNDCTASCLQGCANCCPSCIPRITNFGLSQFSFNTPYVQTWYNVLQFTKGNIHVRTAEWCLPLTDLNRALARVIQLAQDYASRHRQYSLLPIYVRLVKTDDLFVSPASMFRPDGSSTEHNCYIEVPFLPGAYGTDEFQAVVGSTLYKEFRARPHWGKNYQLNGMKILTTYHIEKLNKWKTSVPDLQQGRAV</sequence>
<accession>A0A9W9YVL3</accession>
<proteinExistence type="predicted"/>
<dbReference type="PANTHER" id="PTHR43762:SF1">
    <property type="entry name" value="D-ARABINONO-1,4-LACTONE OXIDASE"/>
    <property type="match status" value="1"/>
</dbReference>
<dbReference type="InterPro" id="IPR010031">
    <property type="entry name" value="FAD_lactone_oxidase-like"/>
</dbReference>
<organism evidence="3 4">
    <name type="scientific">Desmophyllum pertusum</name>
    <dbReference type="NCBI Taxonomy" id="174260"/>
    <lineage>
        <taxon>Eukaryota</taxon>
        <taxon>Metazoa</taxon>
        <taxon>Cnidaria</taxon>
        <taxon>Anthozoa</taxon>
        <taxon>Hexacorallia</taxon>
        <taxon>Scleractinia</taxon>
        <taxon>Caryophylliina</taxon>
        <taxon>Caryophylliidae</taxon>
        <taxon>Desmophyllum</taxon>
    </lineage>
</organism>
<evidence type="ECO:0000313" key="3">
    <source>
        <dbReference type="EMBL" id="KAJ7370263.1"/>
    </source>
</evidence>
<evidence type="ECO:0000256" key="1">
    <source>
        <dbReference type="ARBA" id="ARBA00023002"/>
    </source>
</evidence>
<dbReference type="GO" id="GO:0003885">
    <property type="term" value="F:D-arabinono-1,4-lactone oxidase activity"/>
    <property type="evidence" value="ECO:0007669"/>
    <property type="project" value="InterPro"/>
</dbReference>
<dbReference type="AlphaFoldDB" id="A0A9W9YVL3"/>
<reference evidence="3" key="1">
    <citation type="submission" date="2023-01" db="EMBL/GenBank/DDBJ databases">
        <title>Genome assembly of the deep-sea coral Lophelia pertusa.</title>
        <authorList>
            <person name="Herrera S."/>
            <person name="Cordes E."/>
        </authorList>
    </citation>
    <scope>NUCLEOTIDE SEQUENCE</scope>
    <source>
        <strain evidence="3">USNM1676648</strain>
        <tissue evidence="3">Polyp</tissue>
    </source>
</reference>
<keyword evidence="1" id="KW-0560">Oxidoreductase</keyword>
<evidence type="ECO:0000259" key="2">
    <source>
        <dbReference type="Pfam" id="PF04030"/>
    </source>
</evidence>
<dbReference type="PANTHER" id="PTHR43762">
    <property type="entry name" value="L-GULONOLACTONE OXIDASE"/>
    <property type="match status" value="1"/>
</dbReference>
<gene>
    <name evidence="3" type="ORF">OS493_033609</name>
</gene>
<comment type="caution">
    <text evidence="3">The sequence shown here is derived from an EMBL/GenBank/DDBJ whole genome shotgun (WGS) entry which is preliminary data.</text>
</comment>
<dbReference type="Proteomes" id="UP001163046">
    <property type="component" value="Unassembled WGS sequence"/>
</dbReference>
<evidence type="ECO:0000313" key="4">
    <source>
        <dbReference type="Proteomes" id="UP001163046"/>
    </source>
</evidence>
<dbReference type="InterPro" id="IPR007173">
    <property type="entry name" value="ALO_C"/>
</dbReference>
<dbReference type="GO" id="GO:0016020">
    <property type="term" value="C:membrane"/>
    <property type="evidence" value="ECO:0007669"/>
    <property type="project" value="InterPro"/>
</dbReference>
<protein>
    <recommendedName>
        <fullName evidence="2">D-arabinono-1,4-lactone oxidase C-terminal domain-containing protein</fullName>
    </recommendedName>
</protein>
<keyword evidence="4" id="KW-1185">Reference proteome</keyword>
<dbReference type="EMBL" id="MU826870">
    <property type="protein sequence ID" value="KAJ7370263.1"/>
    <property type="molecule type" value="Genomic_DNA"/>
</dbReference>